<feature type="transmembrane region" description="Helical" evidence="5">
    <location>
        <begin position="68"/>
        <end position="92"/>
    </location>
</feature>
<evidence type="ECO:0000256" key="1">
    <source>
        <dbReference type="ARBA" id="ARBA00004370"/>
    </source>
</evidence>
<dbReference type="Gene3D" id="1.10.287.1260">
    <property type="match status" value="1"/>
</dbReference>
<dbReference type="GO" id="GO:0008381">
    <property type="term" value="F:mechanosensitive monoatomic ion channel activity"/>
    <property type="evidence" value="ECO:0007669"/>
    <property type="project" value="InterPro"/>
</dbReference>
<evidence type="ECO:0000313" key="8">
    <source>
        <dbReference type="EMBL" id="KAB7517075.1"/>
    </source>
</evidence>
<evidence type="ECO:0000256" key="2">
    <source>
        <dbReference type="ARBA" id="ARBA00022692"/>
    </source>
</evidence>
<evidence type="ECO:0000256" key="3">
    <source>
        <dbReference type="ARBA" id="ARBA00022989"/>
    </source>
</evidence>
<dbReference type="InterPro" id="IPR006685">
    <property type="entry name" value="MscS_channel_2nd"/>
</dbReference>
<comment type="caution">
    <text evidence="8">The sequence shown here is derived from an EMBL/GenBank/DDBJ whole genome shotgun (WGS) entry which is preliminary data.</text>
</comment>
<dbReference type="Pfam" id="PF00924">
    <property type="entry name" value="MS_channel_2nd"/>
    <property type="match status" value="1"/>
</dbReference>
<dbReference type="OrthoDB" id="252961at2157"/>
<gene>
    <name evidence="7" type="ORF">DM867_00765</name>
    <name evidence="8" type="ORF">DMP03_06870</name>
    <name evidence="9" type="ORF">DP108_00660</name>
</gene>
<comment type="subcellular location">
    <subcellularLocation>
        <location evidence="1">Membrane</location>
    </subcellularLocation>
</comment>
<accession>A0A5N5UEC6</accession>
<dbReference type="InterPro" id="IPR023408">
    <property type="entry name" value="MscS_beta-dom_sf"/>
</dbReference>
<feature type="transmembrane region" description="Helical" evidence="5">
    <location>
        <begin position="29"/>
        <end position="47"/>
    </location>
</feature>
<evidence type="ECO:0000313" key="12">
    <source>
        <dbReference type="Proteomes" id="UP000326865"/>
    </source>
</evidence>
<accession>A0A5N5UAR1</accession>
<evidence type="ECO:0000313" key="11">
    <source>
        <dbReference type="Proteomes" id="UP000326302"/>
    </source>
</evidence>
<evidence type="ECO:0000256" key="4">
    <source>
        <dbReference type="ARBA" id="ARBA00023136"/>
    </source>
</evidence>
<sequence length="191" mass="20053">MLSQATPESAADSATRTAFVEFLDGLVGAIPHILSGLVFLVGSYLVIKPALTVTRFVLSRLLPAEQKLIVDLSVAVVGLFLWFGAALALLKIVGLGDIAASLGTAAGFIGLGVAFALKEMIADTVAGVYLLRDSDFNHGDAVTTASVTGTIVDIDLRKTRIRADNGDLVVVANRDVEKKWTNQTASTKPAE</sequence>
<dbReference type="InterPro" id="IPR045275">
    <property type="entry name" value="MscS_archaea/bacteria_type"/>
</dbReference>
<evidence type="ECO:0000313" key="9">
    <source>
        <dbReference type="EMBL" id="KAB7519797.1"/>
    </source>
</evidence>
<keyword evidence="12" id="KW-1185">Reference proteome</keyword>
<dbReference type="RefSeq" id="WP_152119957.1">
    <property type="nucleotide sequence ID" value="NZ_QJOW01000002.1"/>
</dbReference>
<keyword evidence="3 5" id="KW-1133">Transmembrane helix</keyword>
<evidence type="ECO:0000259" key="6">
    <source>
        <dbReference type="Pfam" id="PF00924"/>
    </source>
</evidence>
<reference evidence="10 11" key="1">
    <citation type="submission" date="2019-10" db="EMBL/GenBank/DDBJ databases">
        <title>Unraveling microbial dark matter from salterns through culturing: the case of the genus Halosegnis.</title>
        <authorList>
            <person name="Duran-Viseras A."/>
            <person name="Andrei A.-S."/>
            <person name="Vera-Gargallo B."/>
            <person name="Ghai R."/>
            <person name="Sanchez-Porro C."/>
            <person name="Ventosa A."/>
        </authorList>
    </citation>
    <scope>NUCLEOTIDE SEQUENCE [LARGE SCALE GENOMIC DNA]</scope>
    <source>
        <strain evidence="8 11">F17-44</strain>
        <strain evidence="7 12">F18-79</strain>
        <strain evidence="9 10">F19-13</strain>
    </source>
</reference>
<keyword evidence="4 5" id="KW-0472">Membrane</keyword>
<dbReference type="Proteomes" id="UP000326865">
    <property type="component" value="Unassembled WGS sequence"/>
</dbReference>
<dbReference type="InterPro" id="IPR010920">
    <property type="entry name" value="LSM_dom_sf"/>
</dbReference>
<evidence type="ECO:0000313" key="7">
    <source>
        <dbReference type="EMBL" id="KAB7515710.1"/>
    </source>
</evidence>
<proteinExistence type="predicted"/>
<dbReference type="AlphaFoldDB" id="A0A5N5UEC6"/>
<dbReference type="Gene3D" id="2.30.30.60">
    <property type="match status" value="1"/>
</dbReference>
<protein>
    <submittedName>
        <fullName evidence="8">Mechanosensitive ion channel</fullName>
    </submittedName>
</protein>
<dbReference type="EMBL" id="QMDY01000001">
    <property type="protein sequence ID" value="KAB7519797.1"/>
    <property type="molecule type" value="Genomic_DNA"/>
</dbReference>
<keyword evidence="2 5" id="KW-0812">Transmembrane</keyword>
<dbReference type="PANTHER" id="PTHR30221:SF1">
    <property type="entry name" value="SMALL-CONDUCTANCE MECHANOSENSITIVE CHANNEL"/>
    <property type="match status" value="1"/>
</dbReference>
<dbReference type="Proteomes" id="UP000326302">
    <property type="component" value="Unassembled WGS sequence"/>
</dbReference>
<feature type="domain" description="Mechanosensitive ion channel MscS" evidence="6">
    <location>
        <begin position="120"/>
        <end position="177"/>
    </location>
</feature>
<accession>A0A5N5ULJ9</accession>
<feature type="transmembrane region" description="Helical" evidence="5">
    <location>
        <begin position="98"/>
        <end position="117"/>
    </location>
</feature>
<dbReference type="SUPFAM" id="SSF50182">
    <property type="entry name" value="Sm-like ribonucleoproteins"/>
    <property type="match status" value="1"/>
</dbReference>
<name>A0A5N5UEC6_9EURY</name>
<evidence type="ECO:0000313" key="10">
    <source>
        <dbReference type="Proteomes" id="UP000326207"/>
    </source>
</evidence>
<organism evidence="8 11">
    <name type="scientific">Halosegnis rubeus</name>
    <dbReference type="NCBI Taxonomy" id="2212850"/>
    <lineage>
        <taxon>Archaea</taxon>
        <taxon>Methanobacteriati</taxon>
        <taxon>Methanobacteriota</taxon>
        <taxon>Stenosarchaea group</taxon>
        <taxon>Halobacteria</taxon>
        <taxon>Halobacteriales</taxon>
        <taxon>Natronomonadaceae</taxon>
        <taxon>Halosegnis</taxon>
    </lineage>
</organism>
<dbReference type="GO" id="GO:0016020">
    <property type="term" value="C:membrane"/>
    <property type="evidence" value="ECO:0007669"/>
    <property type="project" value="UniProtKB-SubCell"/>
</dbReference>
<evidence type="ECO:0000256" key="5">
    <source>
        <dbReference type="SAM" id="Phobius"/>
    </source>
</evidence>
<dbReference type="Proteomes" id="UP000326207">
    <property type="component" value="Unassembled WGS sequence"/>
</dbReference>
<dbReference type="EMBL" id="QJOW01000002">
    <property type="protein sequence ID" value="KAB7517075.1"/>
    <property type="molecule type" value="Genomic_DNA"/>
</dbReference>
<dbReference type="EMBL" id="QKKZ01000001">
    <property type="protein sequence ID" value="KAB7515710.1"/>
    <property type="molecule type" value="Genomic_DNA"/>
</dbReference>
<dbReference type="PANTHER" id="PTHR30221">
    <property type="entry name" value="SMALL-CONDUCTANCE MECHANOSENSITIVE CHANNEL"/>
    <property type="match status" value="1"/>
</dbReference>